<keyword evidence="1" id="KW-0812">Transmembrane</keyword>
<accession>A0A8D8JU92</accession>
<evidence type="ECO:0000313" key="2">
    <source>
        <dbReference type="EMBL" id="CAG6578143.1"/>
    </source>
</evidence>
<name>A0A8D8JU92_CULPI</name>
<feature type="transmembrane region" description="Helical" evidence="1">
    <location>
        <begin position="44"/>
        <end position="64"/>
    </location>
</feature>
<sequence>MGKRIKKTIATGKVPSKFIIFAVSMGATLGIEKQKFAVGKSNPFPLYQFYFYCFFLSTCFASIFPSTLLFLTYCSHSSFSSLFLCFFLLQARQSSIFTFLSLLNCLLMFYACLLRTQIPVCWLPGFLIASHFAEKKKIPNC</sequence>
<keyword evidence="1" id="KW-1133">Transmembrane helix</keyword>
<protein>
    <submittedName>
        <fullName evidence="2">(northern house mosquito) hypothetical protein</fullName>
    </submittedName>
</protein>
<keyword evidence="1" id="KW-0472">Membrane</keyword>
<organism evidence="2">
    <name type="scientific">Culex pipiens</name>
    <name type="common">House mosquito</name>
    <dbReference type="NCBI Taxonomy" id="7175"/>
    <lineage>
        <taxon>Eukaryota</taxon>
        <taxon>Metazoa</taxon>
        <taxon>Ecdysozoa</taxon>
        <taxon>Arthropoda</taxon>
        <taxon>Hexapoda</taxon>
        <taxon>Insecta</taxon>
        <taxon>Pterygota</taxon>
        <taxon>Neoptera</taxon>
        <taxon>Endopterygota</taxon>
        <taxon>Diptera</taxon>
        <taxon>Nematocera</taxon>
        <taxon>Culicoidea</taxon>
        <taxon>Culicidae</taxon>
        <taxon>Culicinae</taxon>
        <taxon>Culicini</taxon>
        <taxon>Culex</taxon>
        <taxon>Culex</taxon>
    </lineage>
</organism>
<reference evidence="2" key="1">
    <citation type="submission" date="2021-05" db="EMBL/GenBank/DDBJ databases">
        <authorList>
            <person name="Alioto T."/>
            <person name="Alioto T."/>
            <person name="Gomez Garrido J."/>
        </authorList>
    </citation>
    <scope>NUCLEOTIDE SEQUENCE</scope>
</reference>
<dbReference type="EMBL" id="HBUE01299484">
    <property type="protein sequence ID" value="CAG6578143.1"/>
    <property type="molecule type" value="Transcribed_RNA"/>
</dbReference>
<dbReference type="EMBL" id="HBUE01193528">
    <property type="protein sequence ID" value="CAG6526431.1"/>
    <property type="molecule type" value="Transcribed_RNA"/>
</dbReference>
<proteinExistence type="predicted"/>
<feature type="transmembrane region" description="Helical" evidence="1">
    <location>
        <begin position="96"/>
        <end position="118"/>
    </location>
</feature>
<dbReference type="AlphaFoldDB" id="A0A8D8JU92"/>
<evidence type="ECO:0000256" key="1">
    <source>
        <dbReference type="SAM" id="Phobius"/>
    </source>
</evidence>